<dbReference type="GO" id="GO:0005385">
    <property type="term" value="F:zinc ion transmembrane transporter activity"/>
    <property type="evidence" value="ECO:0007669"/>
    <property type="project" value="TreeGrafter"/>
</dbReference>
<dbReference type="PANTHER" id="PTHR16950:SF25">
    <property type="entry name" value="ZINC TRANSPORTER SLC39A7"/>
    <property type="match status" value="1"/>
</dbReference>
<gene>
    <name evidence="13" type="primary">Slc39a7</name>
    <name evidence="13" type="ORF">POSRUF_R14073</name>
</gene>
<evidence type="ECO:0000256" key="1">
    <source>
        <dbReference type="ARBA" id="ARBA00004257"/>
    </source>
</evidence>
<dbReference type="Proteomes" id="UP000583496">
    <property type="component" value="Unassembled WGS sequence"/>
</dbReference>
<keyword evidence="14" id="KW-1185">Reference proteome</keyword>
<comment type="caution">
    <text evidence="13">The sequence shown here is derived from an EMBL/GenBank/DDBJ whole genome shotgun (WGS) entry which is preliminary data.</text>
</comment>
<keyword evidence="5 12" id="KW-1133">Transmembrane helix</keyword>
<evidence type="ECO:0000256" key="11">
    <source>
        <dbReference type="ARBA" id="ARBA00043053"/>
    </source>
</evidence>
<dbReference type="PANTHER" id="PTHR16950">
    <property type="entry name" value="ZINC TRANSPORTER SLC39A7 HISTIDINE-RICH MEMBRANE PROTEIN KE4"/>
    <property type="match status" value="1"/>
</dbReference>
<evidence type="ECO:0000256" key="5">
    <source>
        <dbReference type="ARBA" id="ARBA00022989"/>
    </source>
</evidence>
<evidence type="ECO:0000256" key="12">
    <source>
        <dbReference type="SAM" id="Phobius"/>
    </source>
</evidence>
<keyword evidence="4" id="KW-0864">Zinc transport</keyword>
<evidence type="ECO:0000256" key="10">
    <source>
        <dbReference type="ARBA" id="ARBA00042780"/>
    </source>
</evidence>
<dbReference type="InterPro" id="IPR003689">
    <property type="entry name" value="ZIP"/>
</dbReference>
<keyword evidence="6 12" id="KW-0472">Membrane</keyword>
<organism evidence="13 14">
    <name type="scientific">Pomatostomus ruficeps</name>
    <name type="common">Chestnut-crowned babbler</name>
    <dbReference type="NCBI Taxonomy" id="9176"/>
    <lineage>
        <taxon>Eukaryota</taxon>
        <taxon>Metazoa</taxon>
        <taxon>Chordata</taxon>
        <taxon>Craniata</taxon>
        <taxon>Vertebrata</taxon>
        <taxon>Euteleostomi</taxon>
        <taxon>Archelosauria</taxon>
        <taxon>Archosauria</taxon>
        <taxon>Dinosauria</taxon>
        <taxon>Saurischia</taxon>
        <taxon>Theropoda</taxon>
        <taxon>Coelurosauria</taxon>
        <taxon>Aves</taxon>
        <taxon>Neognathae</taxon>
        <taxon>Neoaves</taxon>
        <taxon>Telluraves</taxon>
        <taxon>Australaves</taxon>
        <taxon>Passeriformes</taxon>
        <taxon>Sylvioidea</taxon>
        <taxon>Timaliidae</taxon>
        <taxon>Pomatostomus</taxon>
    </lineage>
</organism>
<protein>
    <recommendedName>
        <fullName evidence="9">Zinc transporter SLC39A7</fullName>
    </recommendedName>
    <alternativeName>
        <fullName evidence="10">Solute carrier family 39 member 7</fullName>
    </alternativeName>
    <alternativeName>
        <fullName evidence="11">Zrt-, Irt-like protein 7</fullName>
    </alternativeName>
</protein>
<sequence length="79" mass="7738">LVTALAALAGAACSLLAEGSGTAAVAGGVLPFTAGGFIYLGTVSVIPEILRGSGARQALLQLLALLAGVAMMLLIAHYE</sequence>
<dbReference type="GO" id="GO:0016020">
    <property type="term" value="C:membrane"/>
    <property type="evidence" value="ECO:0007669"/>
    <property type="project" value="InterPro"/>
</dbReference>
<feature type="non-terminal residue" evidence="13">
    <location>
        <position position="79"/>
    </location>
</feature>
<name>A0A7L2TZL5_POMRU</name>
<evidence type="ECO:0000313" key="14">
    <source>
        <dbReference type="Proteomes" id="UP000583496"/>
    </source>
</evidence>
<keyword evidence="2" id="KW-0813">Transport</keyword>
<comment type="similarity">
    <text evidence="8">Belongs to the ZIP transporter (TC 2.A.5) family. KE4/Catsup subfamily.</text>
</comment>
<proteinExistence type="inferred from homology"/>
<feature type="non-terminal residue" evidence="13">
    <location>
        <position position="1"/>
    </location>
</feature>
<accession>A0A7L2TZL5</accession>
<keyword evidence="4" id="KW-0406">Ion transport</keyword>
<dbReference type="EMBL" id="VYZT01095800">
    <property type="protein sequence ID" value="NXS38809.1"/>
    <property type="molecule type" value="Genomic_DNA"/>
</dbReference>
<comment type="catalytic activity">
    <reaction evidence="7">
        <text>Zn(2+)(in) = Zn(2+)(out)</text>
        <dbReference type="Rhea" id="RHEA:29351"/>
        <dbReference type="ChEBI" id="CHEBI:29105"/>
    </reaction>
</comment>
<evidence type="ECO:0000256" key="7">
    <source>
        <dbReference type="ARBA" id="ARBA00034634"/>
    </source>
</evidence>
<dbReference type="GO" id="GO:0006882">
    <property type="term" value="P:intracellular zinc ion homeostasis"/>
    <property type="evidence" value="ECO:0007669"/>
    <property type="project" value="TreeGrafter"/>
</dbReference>
<evidence type="ECO:0000256" key="6">
    <source>
        <dbReference type="ARBA" id="ARBA00023136"/>
    </source>
</evidence>
<keyword evidence="4" id="KW-0862">Zinc</keyword>
<evidence type="ECO:0000256" key="8">
    <source>
        <dbReference type="ARBA" id="ARBA00038485"/>
    </source>
</evidence>
<evidence type="ECO:0000256" key="3">
    <source>
        <dbReference type="ARBA" id="ARBA00022692"/>
    </source>
</evidence>
<dbReference type="GO" id="GO:0005794">
    <property type="term" value="C:Golgi apparatus"/>
    <property type="evidence" value="ECO:0007669"/>
    <property type="project" value="UniProtKB-SubCell"/>
</dbReference>
<evidence type="ECO:0000256" key="9">
    <source>
        <dbReference type="ARBA" id="ARBA00039859"/>
    </source>
</evidence>
<dbReference type="AlphaFoldDB" id="A0A7L2TZL5"/>
<feature type="transmembrane region" description="Helical" evidence="12">
    <location>
        <begin position="29"/>
        <end position="46"/>
    </location>
</feature>
<feature type="transmembrane region" description="Helical" evidence="12">
    <location>
        <begin position="58"/>
        <end position="78"/>
    </location>
</feature>
<comment type="subcellular location">
    <subcellularLocation>
        <location evidence="1">Golgi apparatus</location>
        <location evidence="1">cis-Golgi network membrane</location>
        <topology evidence="1">Multi-pass membrane protein</topology>
    </subcellularLocation>
</comment>
<dbReference type="Pfam" id="PF02535">
    <property type="entry name" value="Zip"/>
    <property type="match status" value="1"/>
</dbReference>
<evidence type="ECO:0000313" key="13">
    <source>
        <dbReference type="EMBL" id="NXS38809.1"/>
    </source>
</evidence>
<keyword evidence="3 12" id="KW-0812">Transmembrane</keyword>
<evidence type="ECO:0000256" key="4">
    <source>
        <dbReference type="ARBA" id="ARBA00022906"/>
    </source>
</evidence>
<dbReference type="OrthoDB" id="200954at2759"/>
<evidence type="ECO:0000256" key="2">
    <source>
        <dbReference type="ARBA" id="ARBA00022448"/>
    </source>
</evidence>
<reference evidence="13 14" key="1">
    <citation type="submission" date="2019-09" db="EMBL/GenBank/DDBJ databases">
        <title>Bird 10,000 Genomes (B10K) Project - Family phase.</title>
        <authorList>
            <person name="Zhang G."/>
        </authorList>
    </citation>
    <scope>NUCLEOTIDE SEQUENCE [LARGE SCALE GENOMIC DNA]</scope>
    <source>
        <strain evidence="13">B10K-DU-002-71</strain>
        <tissue evidence="13">Muscle</tissue>
    </source>
</reference>